<proteinExistence type="predicted"/>
<dbReference type="AlphaFoldDB" id="A0AAV9FB31"/>
<evidence type="ECO:0000313" key="4">
    <source>
        <dbReference type="Proteomes" id="UP001180020"/>
    </source>
</evidence>
<name>A0AAV9FB31_ACOCL</name>
<reference evidence="3" key="1">
    <citation type="journal article" date="2023" name="Nat. Commun.">
        <title>Diploid and tetraploid genomes of Acorus and the evolution of monocots.</title>
        <authorList>
            <person name="Ma L."/>
            <person name="Liu K.W."/>
            <person name="Li Z."/>
            <person name="Hsiao Y.Y."/>
            <person name="Qi Y."/>
            <person name="Fu T."/>
            <person name="Tang G.D."/>
            <person name="Zhang D."/>
            <person name="Sun W.H."/>
            <person name="Liu D.K."/>
            <person name="Li Y."/>
            <person name="Chen G.Z."/>
            <person name="Liu X.D."/>
            <person name="Liao X.Y."/>
            <person name="Jiang Y.T."/>
            <person name="Yu X."/>
            <person name="Hao Y."/>
            <person name="Huang J."/>
            <person name="Zhao X.W."/>
            <person name="Ke S."/>
            <person name="Chen Y.Y."/>
            <person name="Wu W.L."/>
            <person name="Hsu J.L."/>
            <person name="Lin Y.F."/>
            <person name="Huang M.D."/>
            <person name="Li C.Y."/>
            <person name="Huang L."/>
            <person name="Wang Z.W."/>
            <person name="Zhao X."/>
            <person name="Zhong W.Y."/>
            <person name="Peng D.H."/>
            <person name="Ahmad S."/>
            <person name="Lan S."/>
            <person name="Zhang J.S."/>
            <person name="Tsai W.C."/>
            <person name="Van de Peer Y."/>
            <person name="Liu Z.J."/>
        </authorList>
    </citation>
    <scope>NUCLEOTIDE SEQUENCE</scope>
    <source>
        <strain evidence="3">CP</strain>
    </source>
</reference>
<protein>
    <submittedName>
        <fullName evidence="3">Uncharacterized protein</fullName>
    </submittedName>
</protein>
<reference evidence="3" key="2">
    <citation type="submission" date="2023-06" db="EMBL/GenBank/DDBJ databases">
        <authorList>
            <person name="Ma L."/>
            <person name="Liu K.-W."/>
            <person name="Li Z."/>
            <person name="Hsiao Y.-Y."/>
            <person name="Qi Y."/>
            <person name="Fu T."/>
            <person name="Tang G."/>
            <person name="Zhang D."/>
            <person name="Sun W.-H."/>
            <person name="Liu D.-K."/>
            <person name="Li Y."/>
            <person name="Chen G.-Z."/>
            <person name="Liu X.-D."/>
            <person name="Liao X.-Y."/>
            <person name="Jiang Y.-T."/>
            <person name="Yu X."/>
            <person name="Hao Y."/>
            <person name="Huang J."/>
            <person name="Zhao X.-W."/>
            <person name="Ke S."/>
            <person name="Chen Y.-Y."/>
            <person name="Wu W.-L."/>
            <person name="Hsu J.-L."/>
            <person name="Lin Y.-F."/>
            <person name="Huang M.-D."/>
            <person name="Li C.-Y."/>
            <person name="Huang L."/>
            <person name="Wang Z.-W."/>
            <person name="Zhao X."/>
            <person name="Zhong W.-Y."/>
            <person name="Peng D.-H."/>
            <person name="Ahmad S."/>
            <person name="Lan S."/>
            <person name="Zhang J.-S."/>
            <person name="Tsai W.-C."/>
            <person name="Van De Peer Y."/>
            <person name="Liu Z.-J."/>
        </authorList>
    </citation>
    <scope>NUCLEOTIDE SEQUENCE</scope>
    <source>
        <strain evidence="3">CP</strain>
        <tissue evidence="3">Leaves</tissue>
    </source>
</reference>
<feature type="chain" id="PRO_5043451661" evidence="2">
    <location>
        <begin position="28"/>
        <end position="93"/>
    </location>
</feature>
<evidence type="ECO:0000256" key="2">
    <source>
        <dbReference type="SAM" id="SignalP"/>
    </source>
</evidence>
<dbReference type="Proteomes" id="UP001180020">
    <property type="component" value="Unassembled WGS sequence"/>
</dbReference>
<sequence length="93" mass="10541">MKRSPSQALLWVFMLGFLCLYIAPSYADVSTTEPLPPPAQDPNTGHGHNPYQKPLPQAEYGRRPVTPYYQNPYRRPNPPPPYAEMTVPIETQS</sequence>
<dbReference type="EMBL" id="JAUJYO010000003">
    <property type="protein sequence ID" value="KAK1322035.1"/>
    <property type="molecule type" value="Genomic_DNA"/>
</dbReference>
<feature type="signal peptide" evidence="2">
    <location>
        <begin position="1"/>
        <end position="27"/>
    </location>
</feature>
<gene>
    <name evidence="3" type="ORF">QJS10_CPA03g01728</name>
</gene>
<accession>A0AAV9FB31</accession>
<keyword evidence="2" id="KW-0732">Signal</keyword>
<feature type="region of interest" description="Disordered" evidence="1">
    <location>
        <begin position="30"/>
        <end position="93"/>
    </location>
</feature>
<evidence type="ECO:0000256" key="1">
    <source>
        <dbReference type="SAM" id="MobiDB-lite"/>
    </source>
</evidence>
<organism evidence="3 4">
    <name type="scientific">Acorus calamus</name>
    <name type="common">Sweet flag</name>
    <dbReference type="NCBI Taxonomy" id="4465"/>
    <lineage>
        <taxon>Eukaryota</taxon>
        <taxon>Viridiplantae</taxon>
        <taxon>Streptophyta</taxon>
        <taxon>Embryophyta</taxon>
        <taxon>Tracheophyta</taxon>
        <taxon>Spermatophyta</taxon>
        <taxon>Magnoliopsida</taxon>
        <taxon>Liliopsida</taxon>
        <taxon>Acoraceae</taxon>
        <taxon>Acorus</taxon>
    </lineage>
</organism>
<evidence type="ECO:0000313" key="3">
    <source>
        <dbReference type="EMBL" id="KAK1322035.1"/>
    </source>
</evidence>
<keyword evidence="4" id="KW-1185">Reference proteome</keyword>
<comment type="caution">
    <text evidence="3">The sequence shown here is derived from an EMBL/GenBank/DDBJ whole genome shotgun (WGS) entry which is preliminary data.</text>
</comment>